<comment type="caution">
    <text evidence="4">The sequence shown here is derived from an EMBL/GenBank/DDBJ whole genome shotgun (WGS) entry which is preliminary data.</text>
</comment>
<reference evidence="4 5" key="1">
    <citation type="journal article" date="2018" name="Front. Plant Sci.">
        <title>Red Clover (Trifolium pratense) and Zigzag Clover (T. medium) - A Picture of Genomic Similarities and Differences.</title>
        <authorList>
            <person name="Dluhosova J."/>
            <person name="Istvanek J."/>
            <person name="Nedelnik J."/>
            <person name="Repkova J."/>
        </authorList>
    </citation>
    <scope>NUCLEOTIDE SEQUENCE [LARGE SCALE GENOMIC DNA]</scope>
    <source>
        <strain evidence="5">cv. 10/8</strain>
        <tissue evidence="4">Leaf</tissue>
    </source>
</reference>
<evidence type="ECO:0000259" key="3">
    <source>
        <dbReference type="PROSITE" id="PS50158"/>
    </source>
</evidence>
<keyword evidence="5" id="KW-1185">Reference proteome</keyword>
<evidence type="ECO:0000256" key="1">
    <source>
        <dbReference type="PROSITE-ProRule" id="PRU00047"/>
    </source>
</evidence>
<dbReference type="GO" id="GO:0003676">
    <property type="term" value="F:nucleic acid binding"/>
    <property type="evidence" value="ECO:0007669"/>
    <property type="project" value="InterPro"/>
</dbReference>
<dbReference type="Pfam" id="PF00098">
    <property type="entry name" value="zf-CCHC"/>
    <property type="match status" value="2"/>
</dbReference>
<organism evidence="4 5">
    <name type="scientific">Trifolium medium</name>
    <dbReference type="NCBI Taxonomy" id="97028"/>
    <lineage>
        <taxon>Eukaryota</taxon>
        <taxon>Viridiplantae</taxon>
        <taxon>Streptophyta</taxon>
        <taxon>Embryophyta</taxon>
        <taxon>Tracheophyta</taxon>
        <taxon>Spermatophyta</taxon>
        <taxon>Magnoliopsida</taxon>
        <taxon>eudicotyledons</taxon>
        <taxon>Gunneridae</taxon>
        <taxon>Pentapetalae</taxon>
        <taxon>rosids</taxon>
        <taxon>fabids</taxon>
        <taxon>Fabales</taxon>
        <taxon>Fabaceae</taxon>
        <taxon>Papilionoideae</taxon>
        <taxon>50 kb inversion clade</taxon>
        <taxon>NPAAA clade</taxon>
        <taxon>Hologalegina</taxon>
        <taxon>IRL clade</taxon>
        <taxon>Trifolieae</taxon>
        <taxon>Trifolium</taxon>
    </lineage>
</organism>
<keyword evidence="1" id="KW-0862">Zinc</keyword>
<proteinExistence type="predicted"/>
<feature type="non-terminal residue" evidence="4">
    <location>
        <position position="141"/>
    </location>
</feature>
<dbReference type="PROSITE" id="PS50158">
    <property type="entry name" value="ZF_CCHC"/>
    <property type="match status" value="1"/>
</dbReference>
<dbReference type="Proteomes" id="UP000265520">
    <property type="component" value="Unassembled WGS sequence"/>
</dbReference>
<dbReference type="GO" id="GO:0008270">
    <property type="term" value="F:zinc ion binding"/>
    <property type="evidence" value="ECO:0007669"/>
    <property type="project" value="UniProtKB-KW"/>
</dbReference>
<dbReference type="EMBL" id="LXQA010157608">
    <property type="protein sequence ID" value="MCI27151.1"/>
    <property type="molecule type" value="Genomic_DNA"/>
</dbReference>
<dbReference type="Gene3D" id="4.10.60.10">
    <property type="entry name" value="Zinc finger, CCHC-type"/>
    <property type="match status" value="2"/>
</dbReference>
<sequence length="141" mass="15319">MRSKRVNCQGGFSAGGHSRSSHQSQNRGRQGSRPYNRPQNNRGSSRSGNQGFRGNPVREKHNCFKCGEEGHYANECGVQGITCYNCQKLGHYARDFKAPRAEPAATATQGGRPTAKGRVYCMGTEVSGQASNAIHEDCQIA</sequence>
<feature type="domain" description="CCHC-type" evidence="3">
    <location>
        <begin position="63"/>
        <end position="76"/>
    </location>
</feature>
<dbReference type="InterPro" id="IPR036875">
    <property type="entry name" value="Znf_CCHC_sf"/>
</dbReference>
<dbReference type="SUPFAM" id="SSF57756">
    <property type="entry name" value="Retrovirus zinc finger-like domains"/>
    <property type="match status" value="1"/>
</dbReference>
<keyword evidence="1" id="KW-0479">Metal-binding</keyword>
<dbReference type="SMART" id="SM00343">
    <property type="entry name" value="ZnF_C2HC"/>
    <property type="match status" value="2"/>
</dbReference>
<protein>
    <submittedName>
        <fullName evidence="4">TIR-NBS-LRR resistance protein</fullName>
    </submittedName>
</protein>
<evidence type="ECO:0000313" key="4">
    <source>
        <dbReference type="EMBL" id="MCI27151.1"/>
    </source>
</evidence>
<dbReference type="AlphaFoldDB" id="A0A392QRX6"/>
<feature type="compositionally biased region" description="Polar residues" evidence="2">
    <location>
        <begin position="37"/>
        <end position="52"/>
    </location>
</feature>
<keyword evidence="1" id="KW-0863">Zinc-finger</keyword>
<evidence type="ECO:0000256" key="2">
    <source>
        <dbReference type="SAM" id="MobiDB-lite"/>
    </source>
</evidence>
<name>A0A392QRX6_9FABA</name>
<feature type="region of interest" description="Disordered" evidence="2">
    <location>
        <begin position="1"/>
        <end position="57"/>
    </location>
</feature>
<accession>A0A392QRX6</accession>
<evidence type="ECO:0000313" key="5">
    <source>
        <dbReference type="Proteomes" id="UP000265520"/>
    </source>
</evidence>
<dbReference type="InterPro" id="IPR001878">
    <property type="entry name" value="Znf_CCHC"/>
</dbReference>